<accession>A0A4Y8L0P4</accession>
<name>A0A4Y8L0P4_9BACT</name>
<dbReference type="AlphaFoldDB" id="A0A4Y8L0P4"/>
<keyword evidence="2" id="KW-1185">Reference proteome</keyword>
<dbReference type="RefSeq" id="WP_134437177.1">
    <property type="nucleotide sequence ID" value="NZ_AP028867.1"/>
</dbReference>
<comment type="caution">
    <text evidence="1">The sequence shown here is derived from an EMBL/GenBank/DDBJ whole genome shotgun (WGS) entry which is preliminary data.</text>
</comment>
<organism evidence="1 2">
    <name type="scientific">Dysgonomonas capnocytophagoides</name>
    <dbReference type="NCBI Taxonomy" id="45254"/>
    <lineage>
        <taxon>Bacteria</taxon>
        <taxon>Pseudomonadati</taxon>
        <taxon>Bacteroidota</taxon>
        <taxon>Bacteroidia</taxon>
        <taxon>Bacteroidales</taxon>
        <taxon>Dysgonomonadaceae</taxon>
        <taxon>Dysgonomonas</taxon>
    </lineage>
</organism>
<dbReference type="Proteomes" id="UP000297861">
    <property type="component" value="Unassembled WGS sequence"/>
</dbReference>
<dbReference type="OrthoDB" id="1095728at2"/>
<sequence>MKPKQKTSAVIRSKQANFSLSDEEYSLMCQYMKKYKISNKSRWLRETIMTHILKNLEMDYPTLFGENEMRR</sequence>
<evidence type="ECO:0000313" key="1">
    <source>
        <dbReference type="EMBL" id="TFD94230.1"/>
    </source>
</evidence>
<protein>
    <submittedName>
        <fullName evidence="1">Uncharacterized protein</fullName>
    </submittedName>
</protein>
<evidence type="ECO:0000313" key="2">
    <source>
        <dbReference type="Proteomes" id="UP000297861"/>
    </source>
</evidence>
<dbReference type="EMBL" id="SOML01000011">
    <property type="protein sequence ID" value="TFD94230.1"/>
    <property type="molecule type" value="Genomic_DNA"/>
</dbReference>
<reference evidence="1 2" key="1">
    <citation type="submission" date="2019-03" db="EMBL/GenBank/DDBJ databases">
        <title>San Antonio Military Medical Center submission to MRSN (WRAIR), pending publication.</title>
        <authorList>
            <person name="Blyth D.M."/>
            <person name="Mccarthy S.L."/>
            <person name="Schall S.E."/>
            <person name="Stam J.A."/>
            <person name="Ong A.C."/>
            <person name="Mcgann P.T."/>
        </authorList>
    </citation>
    <scope>NUCLEOTIDE SEQUENCE [LARGE SCALE GENOMIC DNA]</scope>
    <source>
        <strain evidence="1 2">MRSN571793</strain>
    </source>
</reference>
<gene>
    <name evidence="1" type="ORF">E2605_15840</name>
</gene>
<dbReference type="STRING" id="1121485.GCA_000426485_01364"/>
<proteinExistence type="predicted"/>